<accession>A0AB34KJ29</accession>
<comment type="similarity">
    <text evidence="2">Belongs to the major facilitator superfamily. Monocarboxylate porter (TC 2.A.1.13) family.</text>
</comment>
<dbReference type="PANTHER" id="PTHR11360">
    <property type="entry name" value="MONOCARBOXYLATE TRANSPORTER"/>
    <property type="match status" value="1"/>
</dbReference>
<dbReference type="Proteomes" id="UP000803884">
    <property type="component" value="Unassembled WGS sequence"/>
</dbReference>
<feature type="transmembrane region" description="Helical" evidence="4">
    <location>
        <begin position="172"/>
        <end position="192"/>
    </location>
</feature>
<dbReference type="InterPro" id="IPR050327">
    <property type="entry name" value="Proton-linked_MCT"/>
</dbReference>
<feature type="transmembrane region" description="Helical" evidence="4">
    <location>
        <begin position="88"/>
        <end position="108"/>
    </location>
</feature>
<feature type="transmembrane region" description="Helical" evidence="4">
    <location>
        <begin position="365"/>
        <end position="390"/>
    </location>
</feature>
<dbReference type="SUPFAM" id="SSF103473">
    <property type="entry name" value="MFS general substrate transporter"/>
    <property type="match status" value="1"/>
</dbReference>
<sequence>MSQKDKESPSMPSKEATRTPSEAESKDEFQQKSRKPATESDWKSLSQILVSFLLAFNTWGLVNSYGVYQTYYATSGVLGDVTQSQLSWIGSVQAFLILVTLIVTGPLFDRGYARSLSYFGSFLVVFGMMMTSLARRYWQLLLSQGFCIGFGHGCLFIVVVGQVSLTFKRRRWMAMGLAQSGGSVGAIVYSIIFREIQPRAGAPWATRAVGFIALATLSLARALLRPHKLEKPRNVFDARAFKNKPFNAFALASFTGFMGLYIPFFYIQQYTTHHAGANSDLAFYTLAILNAGSVIGRVVPGFIADQVGLLNTYTASTVGATILAFAWIACRNMGGIIAFAIIYGFFAGCAAALQPAVLASLCSEANLVGTWVGMGSLFSSTGLLLGNPLGGQIFRGHDWLGLQLWCACLVLACAVATGSTRVLRAGTRIRSRI</sequence>
<dbReference type="AlphaFoldDB" id="A0AB34KJ29"/>
<keyword evidence="4" id="KW-0472">Membrane</keyword>
<feature type="domain" description="Major facilitator superfamily (MFS) profile" evidence="5">
    <location>
        <begin position="245"/>
        <end position="433"/>
    </location>
</feature>
<feature type="transmembrane region" description="Helical" evidence="4">
    <location>
        <begin position="245"/>
        <end position="266"/>
    </location>
</feature>
<dbReference type="EMBL" id="JAAQHG020000036">
    <property type="protein sequence ID" value="KAL1583330.1"/>
    <property type="molecule type" value="Genomic_DNA"/>
</dbReference>
<gene>
    <name evidence="6" type="ORF">WHR41_08024</name>
</gene>
<comment type="subcellular location">
    <subcellularLocation>
        <location evidence="1">Membrane</location>
        <topology evidence="1">Multi-pass membrane protein</topology>
    </subcellularLocation>
</comment>
<dbReference type="GeneID" id="96009466"/>
<feature type="region of interest" description="Disordered" evidence="3">
    <location>
        <begin position="1"/>
        <end position="37"/>
    </location>
</feature>
<evidence type="ECO:0000313" key="6">
    <source>
        <dbReference type="EMBL" id="KAL1583330.1"/>
    </source>
</evidence>
<organism evidence="6 7">
    <name type="scientific">Cladosporium halotolerans</name>
    <dbReference type="NCBI Taxonomy" id="1052096"/>
    <lineage>
        <taxon>Eukaryota</taxon>
        <taxon>Fungi</taxon>
        <taxon>Dikarya</taxon>
        <taxon>Ascomycota</taxon>
        <taxon>Pezizomycotina</taxon>
        <taxon>Dothideomycetes</taxon>
        <taxon>Dothideomycetidae</taxon>
        <taxon>Cladosporiales</taxon>
        <taxon>Cladosporiaceae</taxon>
        <taxon>Cladosporium</taxon>
    </lineage>
</organism>
<feature type="transmembrane region" description="Helical" evidence="4">
    <location>
        <begin position="310"/>
        <end position="329"/>
    </location>
</feature>
<dbReference type="PANTHER" id="PTHR11360:SF234">
    <property type="entry name" value="MFS-TYPE TRANSPORTER DBAD-RELATED"/>
    <property type="match status" value="1"/>
</dbReference>
<comment type="caution">
    <text evidence="6">The sequence shown here is derived from an EMBL/GenBank/DDBJ whole genome shotgun (WGS) entry which is preliminary data.</text>
</comment>
<dbReference type="InterPro" id="IPR036259">
    <property type="entry name" value="MFS_trans_sf"/>
</dbReference>
<proteinExistence type="inferred from homology"/>
<evidence type="ECO:0000256" key="1">
    <source>
        <dbReference type="ARBA" id="ARBA00004141"/>
    </source>
</evidence>
<evidence type="ECO:0000256" key="2">
    <source>
        <dbReference type="ARBA" id="ARBA00006727"/>
    </source>
</evidence>
<feature type="transmembrane region" description="Helical" evidence="4">
    <location>
        <begin position="115"/>
        <end position="134"/>
    </location>
</feature>
<evidence type="ECO:0000259" key="5">
    <source>
        <dbReference type="PROSITE" id="PS50850"/>
    </source>
</evidence>
<dbReference type="Pfam" id="PF07690">
    <property type="entry name" value="MFS_1"/>
    <property type="match status" value="1"/>
</dbReference>
<feature type="transmembrane region" description="Helical" evidence="4">
    <location>
        <begin position="281"/>
        <end position="303"/>
    </location>
</feature>
<feature type="transmembrane region" description="Helical" evidence="4">
    <location>
        <begin position="140"/>
        <end position="160"/>
    </location>
</feature>
<keyword evidence="4" id="KW-1133">Transmembrane helix</keyword>
<dbReference type="InterPro" id="IPR020846">
    <property type="entry name" value="MFS_dom"/>
</dbReference>
<evidence type="ECO:0000256" key="4">
    <source>
        <dbReference type="SAM" id="Phobius"/>
    </source>
</evidence>
<feature type="transmembrane region" description="Helical" evidence="4">
    <location>
        <begin position="48"/>
        <end position="68"/>
    </location>
</feature>
<keyword evidence="4" id="KW-0812">Transmembrane</keyword>
<feature type="transmembrane region" description="Helical" evidence="4">
    <location>
        <begin position="402"/>
        <end position="423"/>
    </location>
</feature>
<dbReference type="Gene3D" id="1.20.1250.20">
    <property type="entry name" value="MFS general substrate transporter like domains"/>
    <property type="match status" value="2"/>
</dbReference>
<evidence type="ECO:0000313" key="7">
    <source>
        <dbReference type="Proteomes" id="UP000803884"/>
    </source>
</evidence>
<keyword evidence="7" id="KW-1185">Reference proteome</keyword>
<feature type="compositionally biased region" description="Basic and acidic residues" evidence="3">
    <location>
        <begin position="15"/>
        <end position="37"/>
    </location>
</feature>
<dbReference type="InterPro" id="IPR011701">
    <property type="entry name" value="MFS"/>
</dbReference>
<evidence type="ECO:0000256" key="3">
    <source>
        <dbReference type="SAM" id="MobiDB-lite"/>
    </source>
</evidence>
<protein>
    <recommendedName>
        <fullName evidence="5">Major facilitator superfamily (MFS) profile domain-containing protein</fullName>
    </recommendedName>
</protein>
<feature type="transmembrane region" description="Helical" evidence="4">
    <location>
        <begin position="204"/>
        <end position="224"/>
    </location>
</feature>
<dbReference type="GO" id="GO:0022857">
    <property type="term" value="F:transmembrane transporter activity"/>
    <property type="evidence" value="ECO:0007669"/>
    <property type="project" value="InterPro"/>
</dbReference>
<reference evidence="6 7" key="1">
    <citation type="journal article" date="2020" name="Microbiol. Resour. Announc.">
        <title>Draft Genome Sequence of a Cladosporium Species Isolated from the Mesophotic Ascidian Didemnum maculosum.</title>
        <authorList>
            <person name="Gioti A."/>
            <person name="Siaperas R."/>
            <person name="Nikolaivits E."/>
            <person name="Le Goff G."/>
            <person name="Ouazzani J."/>
            <person name="Kotoulas G."/>
            <person name="Topakas E."/>
        </authorList>
    </citation>
    <scope>NUCLEOTIDE SEQUENCE [LARGE SCALE GENOMIC DNA]</scope>
    <source>
        <strain evidence="6 7">TM138-S3</strain>
    </source>
</reference>
<dbReference type="GO" id="GO:0016020">
    <property type="term" value="C:membrane"/>
    <property type="evidence" value="ECO:0007669"/>
    <property type="project" value="UniProtKB-SubCell"/>
</dbReference>
<dbReference type="PROSITE" id="PS50850">
    <property type="entry name" value="MFS"/>
    <property type="match status" value="1"/>
</dbReference>
<feature type="transmembrane region" description="Helical" evidence="4">
    <location>
        <begin position="335"/>
        <end position="353"/>
    </location>
</feature>
<dbReference type="RefSeq" id="XP_069226437.1">
    <property type="nucleotide sequence ID" value="XM_069376628.1"/>
</dbReference>
<name>A0AB34KJ29_9PEZI</name>